<dbReference type="EC" id="2.7.11.1" evidence="2"/>
<organism evidence="18 19">
    <name type="scientific">Arachis hypogaea</name>
    <name type="common">Peanut</name>
    <dbReference type="NCBI Taxonomy" id="3818"/>
    <lineage>
        <taxon>Eukaryota</taxon>
        <taxon>Viridiplantae</taxon>
        <taxon>Streptophyta</taxon>
        <taxon>Embryophyta</taxon>
        <taxon>Tracheophyta</taxon>
        <taxon>Spermatophyta</taxon>
        <taxon>Magnoliopsida</taxon>
        <taxon>eudicotyledons</taxon>
        <taxon>Gunneridae</taxon>
        <taxon>Pentapetalae</taxon>
        <taxon>rosids</taxon>
        <taxon>fabids</taxon>
        <taxon>Fabales</taxon>
        <taxon>Fabaceae</taxon>
        <taxon>Papilionoideae</taxon>
        <taxon>50 kb inversion clade</taxon>
        <taxon>dalbergioids sensu lato</taxon>
        <taxon>Dalbergieae</taxon>
        <taxon>Pterocarpus clade</taxon>
        <taxon>Arachis</taxon>
    </lineage>
</organism>
<keyword evidence="5 16" id="KW-0812">Transmembrane</keyword>
<evidence type="ECO:0000256" key="1">
    <source>
        <dbReference type="ARBA" id="ARBA00004479"/>
    </source>
</evidence>
<dbReference type="SMART" id="SM00220">
    <property type="entry name" value="S_TKc"/>
    <property type="match status" value="1"/>
</dbReference>
<evidence type="ECO:0000256" key="15">
    <source>
        <dbReference type="ARBA" id="ARBA00048679"/>
    </source>
</evidence>
<feature type="transmembrane region" description="Helical" evidence="16">
    <location>
        <begin position="205"/>
        <end position="231"/>
    </location>
</feature>
<dbReference type="AlphaFoldDB" id="A0A444ZUB8"/>
<dbReference type="Pfam" id="PF00069">
    <property type="entry name" value="Pkinase"/>
    <property type="match status" value="1"/>
</dbReference>
<dbReference type="EMBL" id="SDMP01000013">
    <property type="protein sequence ID" value="RYR17652.1"/>
    <property type="molecule type" value="Genomic_DNA"/>
</dbReference>
<dbReference type="GO" id="GO:0016020">
    <property type="term" value="C:membrane"/>
    <property type="evidence" value="ECO:0007669"/>
    <property type="project" value="UniProtKB-SubCell"/>
</dbReference>
<dbReference type="PANTHER" id="PTHR47989:SF58">
    <property type="entry name" value="PROTEIN KINASE DOMAIN-CONTAINING PROTEIN"/>
    <property type="match status" value="1"/>
</dbReference>
<evidence type="ECO:0000313" key="19">
    <source>
        <dbReference type="Proteomes" id="UP000289738"/>
    </source>
</evidence>
<dbReference type="PROSITE" id="PS00108">
    <property type="entry name" value="PROTEIN_KINASE_ST"/>
    <property type="match status" value="1"/>
</dbReference>
<keyword evidence="4" id="KW-0808">Transferase</keyword>
<dbReference type="InterPro" id="IPR011009">
    <property type="entry name" value="Kinase-like_dom_sf"/>
</dbReference>
<evidence type="ECO:0000256" key="7">
    <source>
        <dbReference type="ARBA" id="ARBA00022741"/>
    </source>
</evidence>
<dbReference type="PANTHER" id="PTHR47989">
    <property type="entry name" value="OS01G0750732 PROTEIN"/>
    <property type="match status" value="1"/>
</dbReference>
<dbReference type="SUPFAM" id="SSF56112">
    <property type="entry name" value="Protein kinase-like (PK-like)"/>
    <property type="match status" value="1"/>
</dbReference>
<evidence type="ECO:0000256" key="2">
    <source>
        <dbReference type="ARBA" id="ARBA00012513"/>
    </source>
</evidence>
<dbReference type="GO" id="GO:0005524">
    <property type="term" value="F:ATP binding"/>
    <property type="evidence" value="ECO:0007669"/>
    <property type="project" value="UniProtKB-KW"/>
</dbReference>
<keyword evidence="11 16" id="KW-0472">Membrane</keyword>
<dbReference type="InterPro" id="IPR008271">
    <property type="entry name" value="Ser/Thr_kinase_AS"/>
</dbReference>
<comment type="subcellular location">
    <subcellularLocation>
        <location evidence="1">Membrane</location>
        <topology evidence="1">Single-pass type I membrane protein</topology>
    </subcellularLocation>
</comment>
<keyword evidence="19" id="KW-1185">Reference proteome</keyword>
<dbReference type="Pfam" id="PF19160">
    <property type="entry name" value="SPARK"/>
    <property type="match status" value="1"/>
</dbReference>
<evidence type="ECO:0000256" key="8">
    <source>
        <dbReference type="ARBA" id="ARBA00022777"/>
    </source>
</evidence>
<evidence type="ECO:0000259" key="17">
    <source>
        <dbReference type="PROSITE" id="PS50011"/>
    </source>
</evidence>
<feature type="domain" description="Protein kinase" evidence="17">
    <location>
        <begin position="278"/>
        <end position="551"/>
    </location>
</feature>
<evidence type="ECO:0000256" key="12">
    <source>
        <dbReference type="ARBA" id="ARBA00023170"/>
    </source>
</evidence>
<reference evidence="18 19" key="1">
    <citation type="submission" date="2019-01" db="EMBL/GenBank/DDBJ databases">
        <title>Sequencing of cultivated peanut Arachis hypogaea provides insights into genome evolution and oil improvement.</title>
        <authorList>
            <person name="Chen X."/>
        </authorList>
    </citation>
    <scope>NUCLEOTIDE SEQUENCE [LARGE SCALE GENOMIC DNA]</scope>
    <source>
        <strain evidence="19">cv. Fuhuasheng</strain>
        <tissue evidence="18">Leaves</tissue>
    </source>
</reference>
<keyword evidence="6" id="KW-0732">Signal</keyword>
<keyword evidence="9" id="KW-0067">ATP-binding</keyword>
<dbReference type="InterPro" id="IPR043891">
    <property type="entry name" value="SPARK"/>
</dbReference>
<keyword evidence="3" id="KW-0723">Serine/threonine-protein kinase</keyword>
<accession>A0A444ZUB8</accession>
<proteinExistence type="predicted"/>
<evidence type="ECO:0000256" key="6">
    <source>
        <dbReference type="ARBA" id="ARBA00022729"/>
    </source>
</evidence>
<evidence type="ECO:0000256" key="9">
    <source>
        <dbReference type="ARBA" id="ARBA00022840"/>
    </source>
</evidence>
<comment type="catalytic activity">
    <reaction evidence="14">
        <text>L-threonyl-[protein] + ATP = O-phospho-L-threonyl-[protein] + ADP + H(+)</text>
        <dbReference type="Rhea" id="RHEA:46608"/>
        <dbReference type="Rhea" id="RHEA-COMP:11060"/>
        <dbReference type="Rhea" id="RHEA-COMP:11605"/>
        <dbReference type="ChEBI" id="CHEBI:15378"/>
        <dbReference type="ChEBI" id="CHEBI:30013"/>
        <dbReference type="ChEBI" id="CHEBI:30616"/>
        <dbReference type="ChEBI" id="CHEBI:61977"/>
        <dbReference type="ChEBI" id="CHEBI:456216"/>
        <dbReference type="EC" id="2.7.11.1"/>
    </reaction>
</comment>
<name>A0A444ZUB8_ARAHY</name>
<evidence type="ECO:0000256" key="14">
    <source>
        <dbReference type="ARBA" id="ARBA00047899"/>
    </source>
</evidence>
<protein>
    <recommendedName>
        <fullName evidence="2">non-specific serine/threonine protein kinase</fullName>
        <ecNumber evidence="2">2.7.11.1</ecNumber>
    </recommendedName>
</protein>
<comment type="caution">
    <text evidence="18">The sequence shown here is derived from an EMBL/GenBank/DDBJ whole genome shotgun (WGS) entry which is preliminary data.</text>
</comment>
<dbReference type="Gene3D" id="3.30.200.20">
    <property type="entry name" value="Phosphorylase Kinase, domain 1"/>
    <property type="match status" value="2"/>
</dbReference>
<keyword evidence="8" id="KW-0418">Kinase</keyword>
<keyword evidence="13" id="KW-0325">Glycoprotein</keyword>
<evidence type="ECO:0000256" key="13">
    <source>
        <dbReference type="ARBA" id="ARBA00023180"/>
    </source>
</evidence>
<evidence type="ECO:0000313" key="18">
    <source>
        <dbReference type="EMBL" id="RYR17652.1"/>
    </source>
</evidence>
<evidence type="ECO:0000256" key="11">
    <source>
        <dbReference type="ARBA" id="ARBA00023136"/>
    </source>
</evidence>
<keyword evidence="10 16" id="KW-1133">Transmembrane helix</keyword>
<dbReference type="InterPro" id="IPR000719">
    <property type="entry name" value="Prot_kinase_dom"/>
</dbReference>
<dbReference type="Proteomes" id="UP000289738">
    <property type="component" value="Chromosome B03"/>
</dbReference>
<evidence type="ECO:0000256" key="4">
    <source>
        <dbReference type="ARBA" id="ARBA00022679"/>
    </source>
</evidence>
<dbReference type="GO" id="GO:0004674">
    <property type="term" value="F:protein serine/threonine kinase activity"/>
    <property type="evidence" value="ECO:0007669"/>
    <property type="project" value="UniProtKB-KW"/>
</dbReference>
<dbReference type="PROSITE" id="PS50011">
    <property type="entry name" value="PROTEIN_KINASE_DOM"/>
    <property type="match status" value="1"/>
</dbReference>
<sequence length="551" mass="60980">MDYVLTVPWNSSSCHNFQPFPSKNKTRSSFCCTALLSLFGIALAQNLKENSLFQFPNLPTSKSCLHHFQSKLSALSLPNNLVSSCFDPLQFVISPNLCANIQSKQDWINNLGPTTRFNDACKPDLSVSANCDICVTEGLNVLQKMNAIDGNASHSQDCFYFSILYAAGIANELGPESRGAMSCIYELPLISDQGRGARRRSHNHALVFGLIGASIGILVVSSLIGLCLWYNRLGTRKAAENLYVCAELTVQGSRTRVRPNTGSTWFKFEDLVKATNNFSTQNFIGRGGSGLVYKGILPDGTIVAVEIISNLKHRNLVLLRGCCVVDKEEEEDSGYRESQRYLVYDYMPNGSLEDHLFSSMDNRNMKKSLTWSQRKSIILDVANGLVYLHFGVKPAIYHRDIKTTNILLDAGMNARVADFGLAKQNIESRSLINTRVAGTHGYLAPEYALYGQLSEKSDVYSFGVISDWVWSLLKSGNLESALDASMLIDENLTSRKIIERFLMVGVLSSHVVADSRPTILDALKMLEGDIEIPPIPDRPMALAHHVFPVVI</sequence>
<dbReference type="Gene3D" id="1.10.510.10">
    <property type="entry name" value="Transferase(Phosphotransferase) domain 1"/>
    <property type="match status" value="1"/>
</dbReference>
<evidence type="ECO:0000256" key="16">
    <source>
        <dbReference type="SAM" id="Phobius"/>
    </source>
</evidence>
<evidence type="ECO:0000256" key="3">
    <source>
        <dbReference type="ARBA" id="ARBA00022527"/>
    </source>
</evidence>
<gene>
    <name evidence="18" type="ORF">Ahy_B03g062353</name>
</gene>
<evidence type="ECO:0000256" key="5">
    <source>
        <dbReference type="ARBA" id="ARBA00022692"/>
    </source>
</evidence>
<comment type="catalytic activity">
    <reaction evidence="15">
        <text>L-seryl-[protein] + ATP = O-phospho-L-seryl-[protein] + ADP + H(+)</text>
        <dbReference type="Rhea" id="RHEA:17989"/>
        <dbReference type="Rhea" id="RHEA-COMP:9863"/>
        <dbReference type="Rhea" id="RHEA-COMP:11604"/>
        <dbReference type="ChEBI" id="CHEBI:15378"/>
        <dbReference type="ChEBI" id="CHEBI:29999"/>
        <dbReference type="ChEBI" id="CHEBI:30616"/>
        <dbReference type="ChEBI" id="CHEBI:83421"/>
        <dbReference type="ChEBI" id="CHEBI:456216"/>
        <dbReference type="EC" id="2.7.11.1"/>
    </reaction>
</comment>
<dbReference type="FunFam" id="1.10.510.10:FF:000287">
    <property type="entry name" value="probable LRR receptor-like serine/threonine-protein kinase RKF3"/>
    <property type="match status" value="1"/>
</dbReference>
<keyword evidence="7" id="KW-0547">Nucleotide-binding</keyword>
<keyword evidence="12" id="KW-0675">Receptor</keyword>
<evidence type="ECO:0000256" key="10">
    <source>
        <dbReference type="ARBA" id="ARBA00022989"/>
    </source>
</evidence>